<proteinExistence type="predicted"/>
<organism evidence="1 2">
    <name type="scientific">Trichoderma harzianum CBS 226.95</name>
    <dbReference type="NCBI Taxonomy" id="983964"/>
    <lineage>
        <taxon>Eukaryota</taxon>
        <taxon>Fungi</taxon>
        <taxon>Dikarya</taxon>
        <taxon>Ascomycota</taxon>
        <taxon>Pezizomycotina</taxon>
        <taxon>Sordariomycetes</taxon>
        <taxon>Hypocreomycetidae</taxon>
        <taxon>Hypocreales</taxon>
        <taxon>Hypocreaceae</taxon>
        <taxon>Trichoderma</taxon>
    </lineage>
</organism>
<reference evidence="1 2" key="1">
    <citation type="submission" date="2016-07" db="EMBL/GenBank/DDBJ databases">
        <title>Multiple horizontal gene transfer events from other fungi enriched the ability of initially mycotrophic Trichoderma (Ascomycota) to feed on dead plant biomass.</title>
        <authorList>
            <consortium name="DOE Joint Genome Institute"/>
            <person name="Aerts A."/>
            <person name="Atanasova L."/>
            <person name="Chenthamara K."/>
            <person name="Zhang J."/>
            <person name="Grujic M."/>
            <person name="Henrissat B."/>
            <person name="Kuo A."/>
            <person name="Salamov A."/>
            <person name="Lipzen A."/>
            <person name="Labutti K."/>
            <person name="Barry K."/>
            <person name="Miao Y."/>
            <person name="Rahimi M.J."/>
            <person name="Shen Q."/>
            <person name="Grigoriev I.V."/>
            <person name="Kubicek C.P."/>
            <person name="Druzhinina I.S."/>
        </authorList>
    </citation>
    <scope>NUCLEOTIDE SEQUENCE [LARGE SCALE GENOMIC DNA]</scope>
    <source>
        <strain evidence="1 2">CBS 226.95</strain>
    </source>
</reference>
<evidence type="ECO:0000313" key="1">
    <source>
        <dbReference type="EMBL" id="PTB56695.1"/>
    </source>
</evidence>
<protein>
    <submittedName>
        <fullName evidence="1">Uncharacterized protein</fullName>
    </submittedName>
</protein>
<name>A0A2T4AHX7_TRIHA</name>
<dbReference type="EMBL" id="KZ679678">
    <property type="protein sequence ID" value="PTB56695.1"/>
    <property type="molecule type" value="Genomic_DNA"/>
</dbReference>
<dbReference type="RefSeq" id="XP_024776372.1">
    <property type="nucleotide sequence ID" value="XM_024914741.1"/>
</dbReference>
<keyword evidence="2" id="KW-1185">Reference proteome</keyword>
<evidence type="ECO:0000313" key="2">
    <source>
        <dbReference type="Proteomes" id="UP000241690"/>
    </source>
</evidence>
<gene>
    <name evidence="1" type="ORF">M431DRAFT_384908</name>
</gene>
<sequence>MPNRCYLSPTQSHLVYHMAFARTHKRLCVDCILVYAEPCGRGIQFMHPVLSILENLPLTVQ</sequence>
<dbReference type="GeneID" id="36623307"/>
<accession>A0A2T4AHX7</accession>
<dbReference type="Proteomes" id="UP000241690">
    <property type="component" value="Unassembled WGS sequence"/>
</dbReference>
<dbReference type="AlphaFoldDB" id="A0A2T4AHX7"/>